<evidence type="ECO:0000259" key="1">
    <source>
        <dbReference type="PROSITE" id="PS51163"/>
    </source>
</evidence>
<dbReference type="STRING" id="233100.SAMN05216526_1811"/>
<dbReference type="Gene3D" id="3.90.870.10">
    <property type="entry name" value="DHBP synthase"/>
    <property type="match status" value="1"/>
</dbReference>
<evidence type="ECO:0000313" key="2">
    <source>
        <dbReference type="EMBL" id="SIT73117.1"/>
    </source>
</evidence>
<dbReference type="InterPro" id="IPR006070">
    <property type="entry name" value="Sua5-like_dom"/>
</dbReference>
<dbReference type="PANTHER" id="PTHR42828:SF3">
    <property type="entry name" value="THREONYLCARBAMOYL-AMP SYNTHASE"/>
    <property type="match status" value="1"/>
</dbReference>
<feature type="domain" description="YrdC-like" evidence="1">
    <location>
        <begin position="14"/>
        <end position="200"/>
    </location>
</feature>
<gene>
    <name evidence="2" type="ORF">SAMN05216526_1811</name>
</gene>
<dbReference type="InterPro" id="IPR017945">
    <property type="entry name" value="DHBP_synth_RibB-like_a/b_dom"/>
</dbReference>
<name>A0A1R3W631_9GAMM</name>
<dbReference type="OrthoDB" id="9781656at2"/>
<dbReference type="InterPro" id="IPR052532">
    <property type="entry name" value="SUA5_domain"/>
</dbReference>
<dbReference type="AlphaFoldDB" id="A0A1R3W631"/>
<evidence type="ECO:0000313" key="3">
    <source>
        <dbReference type="Proteomes" id="UP000223759"/>
    </source>
</evidence>
<reference evidence="2 3" key="1">
    <citation type="submission" date="2017-01" db="EMBL/GenBank/DDBJ databases">
        <authorList>
            <person name="Mah S.A."/>
            <person name="Swanson W.J."/>
            <person name="Moy G.W."/>
            <person name="Vacquier V.D."/>
        </authorList>
    </citation>
    <scope>NUCLEOTIDE SEQUENCE [LARGE SCALE GENOMIC DNA]</scope>
    <source>
        <strain evidence="2 3">M9</strain>
    </source>
</reference>
<accession>A0A1R3W631</accession>
<dbReference type="Proteomes" id="UP000223759">
    <property type="component" value="Unassembled WGS sequence"/>
</dbReference>
<keyword evidence="3" id="KW-1185">Reference proteome</keyword>
<dbReference type="GO" id="GO:0003725">
    <property type="term" value="F:double-stranded RNA binding"/>
    <property type="evidence" value="ECO:0007669"/>
    <property type="project" value="InterPro"/>
</dbReference>
<dbReference type="PROSITE" id="PS51163">
    <property type="entry name" value="YRDC"/>
    <property type="match status" value="1"/>
</dbReference>
<protein>
    <submittedName>
        <fullName evidence="2">tRNA threonylcarbamoyl adenosine modification protein, Sua5/YciO/YrdC/YwlC family</fullName>
    </submittedName>
</protein>
<dbReference type="EMBL" id="FTPK01000003">
    <property type="protein sequence ID" value="SIT73117.1"/>
    <property type="molecule type" value="Genomic_DNA"/>
</dbReference>
<dbReference type="SUPFAM" id="SSF55821">
    <property type="entry name" value="YrdC/RibB"/>
    <property type="match status" value="1"/>
</dbReference>
<sequence>MSKVLHIHPQNPQARLIEQAAAVVRDGGVIAYPTDSCYALGCAIDNKTGMETIRRLRRLDDNYHLTLVCRDLSEIALYAKVGNSAYRLLKSLTPGPYAFLLKATHEVPRRIQHAKRKTIGLRIPAHPIVQQLIEALGQPLMSSTLQLPGDDMPLNDIYDIEERLGGQIDLMIDGGPCGGEPTTVIDLESDTPVLVRQGLGPVPPGMLE</sequence>
<dbReference type="RefSeq" id="WP_076756188.1">
    <property type="nucleotide sequence ID" value="NZ_CP023018.1"/>
</dbReference>
<dbReference type="NCBIfam" id="TIGR00057">
    <property type="entry name" value="L-threonylcarbamoyladenylate synthase"/>
    <property type="match status" value="1"/>
</dbReference>
<dbReference type="Pfam" id="PF01300">
    <property type="entry name" value="Sua5_yciO_yrdC"/>
    <property type="match status" value="1"/>
</dbReference>
<organism evidence="2 3">
    <name type="scientific">Ectothiorhodosinus mongolicus</name>
    <dbReference type="NCBI Taxonomy" id="233100"/>
    <lineage>
        <taxon>Bacteria</taxon>
        <taxon>Pseudomonadati</taxon>
        <taxon>Pseudomonadota</taxon>
        <taxon>Gammaproteobacteria</taxon>
        <taxon>Chromatiales</taxon>
        <taxon>Ectothiorhodospiraceae</taxon>
        <taxon>Ectothiorhodosinus</taxon>
    </lineage>
</organism>
<proteinExistence type="predicted"/>
<dbReference type="PANTHER" id="PTHR42828">
    <property type="entry name" value="DHBP SYNTHASE RIBB-LIKE ALPHA/BETA DOMAIN-CONTAINING PROTEIN"/>
    <property type="match status" value="1"/>
</dbReference>